<gene>
    <name evidence="3" type="primary">inf2</name>
    <name evidence="3" type="ORF">E2C01_004075</name>
</gene>
<dbReference type="AlphaFoldDB" id="A0A5B7CRG2"/>
<dbReference type="InterPro" id="IPR042201">
    <property type="entry name" value="FH2_Formin_sf"/>
</dbReference>
<dbReference type="SUPFAM" id="SSF101447">
    <property type="entry name" value="Formin homology 2 domain (FH2 domain)"/>
    <property type="match status" value="1"/>
</dbReference>
<comment type="caution">
    <text evidence="3">The sequence shown here is derived from an EMBL/GenBank/DDBJ whole genome shotgun (WGS) entry which is preliminary data.</text>
</comment>
<dbReference type="EMBL" id="VSRR010000161">
    <property type="protein sequence ID" value="MPC11411.1"/>
    <property type="molecule type" value="Genomic_DNA"/>
</dbReference>
<protein>
    <submittedName>
        <fullName evidence="3">Inverted formin-2</fullName>
    </submittedName>
</protein>
<dbReference type="PROSITE" id="PS51444">
    <property type="entry name" value="FH2"/>
    <property type="match status" value="1"/>
</dbReference>
<dbReference type="InterPro" id="IPR015425">
    <property type="entry name" value="FH2_Formin"/>
</dbReference>
<dbReference type="OrthoDB" id="26518at2759"/>
<dbReference type="PANTHER" id="PTHR46345:SF8">
    <property type="entry name" value="FORMIN 3, ISOFORM B"/>
    <property type="match status" value="1"/>
</dbReference>
<reference evidence="3 4" key="1">
    <citation type="submission" date="2019-05" db="EMBL/GenBank/DDBJ databases">
        <title>Another draft genome of Portunus trituberculatus and its Hox gene families provides insights of decapod evolution.</title>
        <authorList>
            <person name="Jeong J.-H."/>
            <person name="Song I."/>
            <person name="Kim S."/>
            <person name="Choi T."/>
            <person name="Kim D."/>
            <person name="Ryu S."/>
            <person name="Kim W."/>
        </authorList>
    </citation>
    <scope>NUCLEOTIDE SEQUENCE [LARGE SCALE GENOMIC DNA]</scope>
    <source>
        <tissue evidence="3">Muscle</tissue>
    </source>
</reference>
<evidence type="ECO:0000259" key="2">
    <source>
        <dbReference type="PROSITE" id="PS51444"/>
    </source>
</evidence>
<dbReference type="Pfam" id="PF02181">
    <property type="entry name" value="FH2"/>
    <property type="match status" value="1"/>
</dbReference>
<feature type="region of interest" description="Disordered" evidence="1">
    <location>
        <begin position="237"/>
        <end position="291"/>
    </location>
</feature>
<evidence type="ECO:0000313" key="3">
    <source>
        <dbReference type="EMBL" id="MPC11411.1"/>
    </source>
</evidence>
<keyword evidence="4" id="KW-1185">Reference proteome</keyword>
<sequence>MIKEYQGDKAKLGDAEKFYVELLQVEGYQVRLDGMIQMEELYPAADKLKPQITSLLTTADKILTSESLKEFFAYILTLGNFINMGSYAGDAIGFRLPTISKLWETRANTPGVTLLHYVVETVEEKELEILAFLDNLGDLSSPARLSVEGLSGEIGTLNSDLTALTKKLQDAPKDIQERFSEFTKKAAGVMHDLQVSLQELERSRIKLAQYFCEDESKFRLEECVSIFHTLSCKVQTARKDNESRRKREERKKRMEEERRRQAAEREATSGKKRGKGPPLPNPQEDSGGCVIDRLLADIRKGDFKLRKKSPAPTMSASN</sequence>
<dbReference type="Proteomes" id="UP000324222">
    <property type="component" value="Unassembled WGS sequence"/>
</dbReference>
<accession>A0A5B7CRG2</accession>
<dbReference type="PANTHER" id="PTHR46345">
    <property type="entry name" value="INVERTED FORMIN-2"/>
    <property type="match status" value="1"/>
</dbReference>
<organism evidence="3 4">
    <name type="scientific">Portunus trituberculatus</name>
    <name type="common">Swimming crab</name>
    <name type="synonym">Neptunus trituberculatus</name>
    <dbReference type="NCBI Taxonomy" id="210409"/>
    <lineage>
        <taxon>Eukaryota</taxon>
        <taxon>Metazoa</taxon>
        <taxon>Ecdysozoa</taxon>
        <taxon>Arthropoda</taxon>
        <taxon>Crustacea</taxon>
        <taxon>Multicrustacea</taxon>
        <taxon>Malacostraca</taxon>
        <taxon>Eumalacostraca</taxon>
        <taxon>Eucarida</taxon>
        <taxon>Decapoda</taxon>
        <taxon>Pleocyemata</taxon>
        <taxon>Brachyura</taxon>
        <taxon>Eubrachyura</taxon>
        <taxon>Portunoidea</taxon>
        <taxon>Portunidae</taxon>
        <taxon>Portuninae</taxon>
        <taxon>Portunus</taxon>
    </lineage>
</organism>
<proteinExistence type="predicted"/>
<feature type="compositionally biased region" description="Basic and acidic residues" evidence="1">
    <location>
        <begin position="237"/>
        <end position="269"/>
    </location>
</feature>
<feature type="domain" description="FH2" evidence="2">
    <location>
        <begin position="1"/>
        <end position="260"/>
    </location>
</feature>
<dbReference type="SMART" id="SM00498">
    <property type="entry name" value="FH2"/>
    <property type="match status" value="1"/>
</dbReference>
<dbReference type="Gene3D" id="1.20.58.2220">
    <property type="entry name" value="Formin, FH2 domain"/>
    <property type="match status" value="1"/>
</dbReference>
<evidence type="ECO:0000313" key="4">
    <source>
        <dbReference type="Proteomes" id="UP000324222"/>
    </source>
</evidence>
<evidence type="ECO:0000256" key="1">
    <source>
        <dbReference type="SAM" id="MobiDB-lite"/>
    </source>
</evidence>
<name>A0A5B7CRG2_PORTR</name>